<keyword evidence="9" id="KW-1185">Reference proteome</keyword>
<dbReference type="Pfam" id="PF01546">
    <property type="entry name" value="Peptidase_M20"/>
    <property type="match status" value="1"/>
</dbReference>
<feature type="compositionally biased region" description="Basic and acidic residues" evidence="6">
    <location>
        <begin position="343"/>
        <end position="361"/>
    </location>
</feature>
<feature type="region of interest" description="Disordered" evidence="6">
    <location>
        <begin position="317"/>
        <end position="361"/>
    </location>
</feature>
<dbReference type="Gene3D" id="3.40.630.10">
    <property type="entry name" value="Zn peptidases"/>
    <property type="match status" value="1"/>
</dbReference>
<dbReference type="PROSITE" id="PS00758">
    <property type="entry name" value="ARGE_DAPE_CPG2_1"/>
    <property type="match status" value="1"/>
</dbReference>
<evidence type="ECO:0000256" key="3">
    <source>
        <dbReference type="ARBA" id="ARBA00022723"/>
    </source>
</evidence>
<evidence type="ECO:0000256" key="1">
    <source>
        <dbReference type="ARBA" id="ARBA00001947"/>
    </source>
</evidence>
<feature type="compositionally biased region" description="Basic and acidic residues" evidence="6">
    <location>
        <begin position="317"/>
        <end position="334"/>
    </location>
</feature>
<evidence type="ECO:0000259" key="7">
    <source>
        <dbReference type="Pfam" id="PF07687"/>
    </source>
</evidence>
<dbReference type="PANTHER" id="PTHR43808:SF8">
    <property type="entry name" value="PEPTIDASE M20 DIMERISATION DOMAIN-CONTAINING PROTEIN"/>
    <property type="match status" value="1"/>
</dbReference>
<dbReference type="Gene3D" id="3.30.70.360">
    <property type="match status" value="1"/>
</dbReference>
<dbReference type="SUPFAM" id="SSF55031">
    <property type="entry name" value="Bacterial exopeptidase dimerisation domain"/>
    <property type="match status" value="1"/>
</dbReference>
<keyword evidence="5" id="KW-0862">Zinc</keyword>
<sequence length="780" mass="84362">MGPRYFEEYGLHVPLFKFAQRRLHARSASELAGKSKKALSGIVKDITNGQTSKVKNASRSELARFIERVETLALGPNPKTTLPSTKTEDLIEALGLKITAQKAKCNETKKEAPRQKPAAKKASYPADNKVIAQALVSSAVQDNTPEQKSTPTKQATLPTSPPEQQTVPAPVRARKQISHHAPVKSAEAAQRTNKRNYDSADAPADTEQTPAKRMRFISATSAKAPRSPRMSATVVTGAQVIVNAPSAPLVTAEQATQDRTAAPTSPSPAPDRVSAPSPRIYGEQDKIALSPMKKRDSSSVTHVSNLDTVIALTQTPVDERADKSRKEELEKEPPFLKPGRHGRGVDFENDLDRKTGRGHQVDPKDLARKRAYDAHYWAFKKQYPHFPWLDEQKRCRVASTPTPSSFPLTTEETDALYRLHGDLVSIPSVSDDEIECAEWLGEYLGGKGYYVEKIPVTAGAEGRFNVFAYPQAIRDSGTWPEVLVTSHIDTVPPFIPFETREENGTTYHFGRGSVDAKGQIAPMIIATDKFLASRDDNPSVGLLFVVGEETGGDGMLAFAEYASNATFRAGIFGEPTEGKLATGHKGVLGLTLNVTGRSAHSAYPQLGLSAINYLSRAVVLMNTLEPALPRSDLLGPSTLNVGAIRGGLANNVIAPNATAGVSIRIARSENGSVEAVRDMIAGVISPVISEFVAQGGIFDATFSESFYPAQILDTGIPGLEEAPVFYGTDIPSLPNVEQRYLFGAGTIEVAHTPNEQLSQEELVQGAEAYGLILRHLFPES</sequence>
<keyword evidence="4" id="KW-0378">Hydrolase</keyword>
<proteinExistence type="inferred from homology"/>
<dbReference type="GO" id="GO:0016787">
    <property type="term" value="F:hydrolase activity"/>
    <property type="evidence" value="ECO:0007669"/>
    <property type="project" value="UniProtKB-KW"/>
</dbReference>
<dbReference type="GO" id="GO:0046872">
    <property type="term" value="F:metal ion binding"/>
    <property type="evidence" value="ECO:0007669"/>
    <property type="project" value="UniProtKB-KW"/>
</dbReference>
<dbReference type="SUPFAM" id="SSF53187">
    <property type="entry name" value="Zn-dependent exopeptidases"/>
    <property type="match status" value="1"/>
</dbReference>
<dbReference type="PANTHER" id="PTHR43808">
    <property type="entry name" value="ACETYLORNITHINE DEACETYLASE"/>
    <property type="match status" value="1"/>
</dbReference>
<organism evidence="8 9">
    <name type="scientific">Didymella heteroderae</name>
    <dbReference type="NCBI Taxonomy" id="1769908"/>
    <lineage>
        <taxon>Eukaryota</taxon>
        <taxon>Fungi</taxon>
        <taxon>Dikarya</taxon>
        <taxon>Ascomycota</taxon>
        <taxon>Pezizomycotina</taxon>
        <taxon>Dothideomycetes</taxon>
        <taxon>Pleosporomycetidae</taxon>
        <taxon>Pleosporales</taxon>
        <taxon>Pleosporineae</taxon>
        <taxon>Didymellaceae</taxon>
        <taxon>Didymella</taxon>
    </lineage>
</organism>
<accession>A0A9P4WV83</accession>
<feature type="domain" description="Peptidase M20 dimerisation" evidence="7">
    <location>
        <begin position="582"/>
        <end position="684"/>
    </location>
</feature>
<dbReference type="InterPro" id="IPR036264">
    <property type="entry name" value="Bact_exopeptidase_dim_dom"/>
</dbReference>
<name>A0A9P4WV83_9PLEO</name>
<evidence type="ECO:0000256" key="5">
    <source>
        <dbReference type="ARBA" id="ARBA00022833"/>
    </source>
</evidence>
<keyword evidence="3" id="KW-0479">Metal-binding</keyword>
<dbReference type="InterPro" id="IPR002933">
    <property type="entry name" value="Peptidase_M20"/>
</dbReference>
<evidence type="ECO:0000256" key="2">
    <source>
        <dbReference type="ARBA" id="ARBA00006247"/>
    </source>
</evidence>
<feature type="region of interest" description="Disordered" evidence="6">
    <location>
        <begin position="252"/>
        <end position="278"/>
    </location>
</feature>
<comment type="cofactor">
    <cofactor evidence="1">
        <name>Zn(2+)</name>
        <dbReference type="ChEBI" id="CHEBI:29105"/>
    </cofactor>
</comment>
<gene>
    <name evidence="8" type="ORF">E8E12_009881</name>
</gene>
<protein>
    <recommendedName>
        <fullName evidence="7">Peptidase M20 dimerisation domain-containing protein</fullName>
    </recommendedName>
</protein>
<reference evidence="8" key="1">
    <citation type="submission" date="2019-04" db="EMBL/GenBank/DDBJ databases">
        <title>Sequencing of skin fungus with MAO and IRED activity.</title>
        <authorList>
            <person name="Marsaioli A.J."/>
            <person name="Bonatto J.M.C."/>
            <person name="Reis Junior O."/>
        </authorList>
    </citation>
    <scope>NUCLEOTIDE SEQUENCE</scope>
    <source>
        <strain evidence="8">28M1</strain>
    </source>
</reference>
<evidence type="ECO:0000313" key="9">
    <source>
        <dbReference type="Proteomes" id="UP000758155"/>
    </source>
</evidence>
<feature type="region of interest" description="Disordered" evidence="6">
    <location>
        <begin position="139"/>
        <end position="213"/>
    </location>
</feature>
<dbReference type="InterPro" id="IPR050072">
    <property type="entry name" value="Peptidase_M20A"/>
</dbReference>
<evidence type="ECO:0000256" key="4">
    <source>
        <dbReference type="ARBA" id="ARBA00022801"/>
    </source>
</evidence>
<dbReference type="AlphaFoldDB" id="A0A9P4WV83"/>
<dbReference type="Pfam" id="PF07687">
    <property type="entry name" value="M20_dimer"/>
    <property type="match status" value="1"/>
</dbReference>
<dbReference type="PROSITE" id="PS00759">
    <property type="entry name" value="ARGE_DAPE_CPG2_2"/>
    <property type="match status" value="1"/>
</dbReference>
<dbReference type="Proteomes" id="UP000758155">
    <property type="component" value="Unassembled WGS sequence"/>
</dbReference>
<feature type="region of interest" description="Disordered" evidence="6">
    <location>
        <begin position="106"/>
        <end position="125"/>
    </location>
</feature>
<comment type="similarity">
    <text evidence="2">Belongs to the peptidase M20A family.</text>
</comment>
<evidence type="ECO:0000256" key="6">
    <source>
        <dbReference type="SAM" id="MobiDB-lite"/>
    </source>
</evidence>
<dbReference type="OrthoDB" id="3064516at2759"/>
<feature type="compositionally biased region" description="Basic residues" evidence="6">
    <location>
        <begin position="172"/>
        <end position="182"/>
    </location>
</feature>
<dbReference type="EMBL" id="SWKV01000016">
    <property type="protein sequence ID" value="KAF3042466.1"/>
    <property type="molecule type" value="Genomic_DNA"/>
</dbReference>
<evidence type="ECO:0000313" key="8">
    <source>
        <dbReference type="EMBL" id="KAF3042466.1"/>
    </source>
</evidence>
<comment type="caution">
    <text evidence="8">The sequence shown here is derived from an EMBL/GenBank/DDBJ whole genome shotgun (WGS) entry which is preliminary data.</text>
</comment>
<dbReference type="InterPro" id="IPR001261">
    <property type="entry name" value="ArgE/DapE_CS"/>
</dbReference>
<feature type="compositionally biased region" description="Polar residues" evidence="6">
    <location>
        <begin position="139"/>
        <end position="167"/>
    </location>
</feature>
<dbReference type="InterPro" id="IPR011650">
    <property type="entry name" value="Peptidase_M20_dimer"/>
</dbReference>